<keyword evidence="3 4" id="KW-0408">Iron</keyword>
<dbReference type="STRING" id="1841610.A6X21_19735"/>
<dbReference type="InterPro" id="IPR009056">
    <property type="entry name" value="Cyt_c-like_dom"/>
</dbReference>
<name>A0A1C3EH84_9PLAN</name>
<dbReference type="NCBIfam" id="TIGR02603">
    <property type="entry name" value="CxxCH_TIGR02603"/>
    <property type="match status" value="1"/>
</dbReference>
<keyword evidence="7" id="KW-1185">Reference proteome</keyword>
<keyword evidence="1 4" id="KW-0349">Heme</keyword>
<organism evidence="6 7">
    <name type="scientific">Planctopirus hydrillae</name>
    <dbReference type="NCBI Taxonomy" id="1841610"/>
    <lineage>
        <taxon>Bacteria</taxon>
        <taxon>Pseudomonadati</taxon>
        <taxon>Planctomycetota</taxon>
        <taxon>Planctomycetia</taxon>
        <taxon>Planctomycetales</taxon>
        <taxon>Planctomycetaceae</taxon>
        <taxon>Planctopirus</taxon>
    </lineage>
</organism>
<dbReference type="Gene3D" id="2.60.120.260">
    <property type="entry name" value="Galactose-binding domain-like"/>
    <property type="match status" value="1"/>
</dbReference>
<evidence type="ECO:0000256" key="1">
    <source>
        <dbReference type="ARBA" id="ARBA00022617"/>
    </source>
</evidence>
<dbReference type="GO" id="GO:0046872">
    <property type="term" value="F:metal ion binding"/>
    <property type="evidence" value="ECO:0007669"/>
    <property type="project" value="UniProtKB-KW"/>
</dbReference>
<sequence>MSRHQVFASAWHRFRLVCSCSLMVLCGSNISIQAEDPVEKKWSQAVERMPVNGRELAASTDTKFPAENAPWIWGPSYDTPYVLKKSWVVPEGLVAAQLVATCDNEMELFLNGKSIGSSNEWQTPITIALTGKLAKGENVLTAKVRNEGGIAAFCCRLSMKDAQGKVSTIESDESWQAFSSDDLQKQLPIKLVAKPGEGPWGQVMANANEVSPAAKNFSVPSGFEVERLFVVPRDELGSWVAITSDPKGRLIASDQGGKGLVRITPAPLDGTGETIVEKIPVALSGAQGLLWAFDALYVVCNGGPGSGLYRATDSNGDDVLDKVEKLRDLQGGGEHGPHSIVLSPDGQKLFVICGNHTKVPFNIKDLSPPQTMGGIRAEQRRVELAADGASRLPANWDEDQIITRMWDANGHAAGILAPGGYVVSTDKDGKSWEVWSAGYRNPYDMAFNTDGELFVYDADMEWDFGTPWYRPTRVNHATSGSELGWRSGSAKWPAIFPDSLPALYDIGPGSPVGVTFGYGTRFPAKYQQALYLCDWTFGTMYAIHLTPEGSSYRATREEFVSRTPLPLTDVTIGHDGAMYFTVGGRGGQGELYRVRYTGSESTQPVIAKSDKEAPLRSLRRELESFHSSAANPDQAIPKALANLGHDDRYIRYAARVALEHQPVAQWKDKALASKSPLALIEGAIALAHQADPSDQPAILKTLDSIDLEKLSATQKVWLLRAYELAMIRLGEPSAEFKKSFAARWNPQFPSGEFNLDRQLSSMLVAVRAPGIVSRLVSLLSEQSSSKGRPTNLAPDESALKELITRNAGYGSAVRASLERGGDLLQIHYAYALRTIHDRDAWTIEDRKGYHGWFQRAREWAGGNSFRKFLVNMENESLTGLSENEKLALEVLGARKPYTPPPLPKPMGPGKAWTQDEVMAMVTSGRLDRGRNFEKGKRAFAAARCIVCHRFGEDGGATGPDMTQVAGRFQLKDLVEAIVEPSKVVSDQYKASVVETADGRSLVGRIVHESPTSILLVTDPEDATKFVELQRKEIESISAAQESLMPKGLLNTLNEEELLDLLAYSISRNNPRDRRFSK</sequence>
<dbReference type="InterPro" id="IPR008979">
    <property type="entry name" value="Galactose-bd-like_sf"/>
</dbReference>
<dbReference type="PROSITE" id="PS51007">
    <property type="entry name" value="CYTC"/>
    <property type="match status" value="1"/>
</dbReference>
<dbReference type="GO" id="GO:0009055">
    <property type="term" value="F:electron transfer activity"/>
    <property type="evidence" value="ECO:0007669"/>
    <property type="project" value="InterPro"/>
</dbReference>
<dbReference type="AlphaFoldDB" id="A0A1C3EH84"/>
<dbReference type="SUPFAM" id="SSF49785">
    <property type="entry name" value="Galactose-binding domain-like"/>
    <property type="match status" value="1"/>
</dbReference>
<dbReference type="InterPro" id="IPR036909">
    <property type="entry name" value="Cyt_c-like_dom_sf"/>
</dbReference>
<dbReference type="Gene3D" id="1.10.760.10">
    <property type="entry name" value="Cytochrome c-like domain"/>
    <property type="match status" value="1"/>
</dbReference>
<dbReference type="PANTHER" id="PTHR33546:SF1">
    <property type="entry name" value="LARGE, MULTIFUNCTIONAL SECRETED PROTEIN"/>
    <property type="match status" value="1"/>
</dbReference>
<evidence type="ECO:0000313" key="6">
    <source>
        <dbReference type="EMBL" id="ODA32594.1"/>
    </source>
</evidence>
<dbReference type="SUPFAM" id="SSF50952">
    <property type="entry name" value="Soluble quinoprotein glucose dehydrogenase"/>
    <property type="match status" value="1"/>
</dbReference>
<dbReference type="InterPro" id="IPR011042">
    <property type="entry name" value="6-blade_b-propeller_TolB-like"/>
</dbReference>
<dbReference type="SUPFAM" id="SSF46626">
    <property type="entry name" value="Cytochrome c"/>
    <property type="match status" value="1"/>
</dbReference>
<evidence type="ECO:0000313" key="7">
    <source>
        <dbReference type="Proteomes" id="UP000094828"/>
    </source>
</evidence>
<dbReference type="Gene3D" id="2.120.10.30">
    <property type="entry name" value="TolB, C-terminal domain"/>
    <property type="match status" value="1"/>
</dbReference>
<comment type="caution">
    <text evidence="6">The sequence shown here is derived from an EMBL/GenBank/DDBJ whole genome shotgun (WGS) entry which is preliminary data.</text>
</comment>
<evidence type="ECO:0000256" key="4">
    <source>
        <dbReference type="PROSITE-ProRule" id="PRU00433"/>
    </source>
</evidence>
<protein>
    <submittedName>
        <fullName evidence="6">Heme-binding protein</fullName>
    </submittedName>
</protein>
<keyword evidence="2 4" id="KW-0479">Metal-binding</keyword>
<accession>A0A1C3EH84</accession>
<dbReference type="Proteomes" id="UP000094828">
    <property type="component" value="Unassembled WGS sequence"/>
</dbReference>
<dbReference type="InterPro" id="IPR011041">
    <property type="entry name" value="Quinoprot_gluc/sorb_DH_b-prop"/>
</dbReference>
<dbReference type="InterPro" id="IPR013427">
    <property type="entry name" value="Haem-bd_dom_put"/>
</dbReference>
<gene>
    <name evidence="6" type="ORF">A6X21_19735</name>
</gene>
<dbReference type="PANTHER" id="PTHR33546">
    <property type="entry name" value="LARGE, MULTIFUNCTIONAL SECRETED PROTEIN-RELATED"/>
    <property type="match status" value="1"/>
</dbReference>
<dbReference type="RefSeq" id="WP_068847109.1">
    <property type="nucleotide sequence ID" value="NZ_LYDR01000063.1"/>
</dbReference>
<feature type="domain" description="Cytochrome c" evidence="5">
    <location>
        <begin position="930"/>
        <end position="1068"/>
    </location>
</feature>
<evidence type="ECO:0000259" key="5">
    <source>
        <dbReference type="PROSITE" id="PS51007"/>
    </source>
</evidence>
<dbReference type="EMBL" id="LYDR01000063">
    <property type="protein sequence ID" value="ODA32594.1"/>
    <property type="molecule type" value="Genomic_DNA"/>
</dbReference>
<proteinExistence type="predicted"/>
<evidence type="ECO:0000256" key="2">
    <source>
        <dbReference type="ARBA" id="ARBA00022723"/>
    </source>
</evidence>
<dbReference type="Pfam" id="PF00034">
    <property type="entry name" value="Cytochrom_C"/>
    <property type="match status" value="1"/>
</dbReference>
<dbReference type="GO" id="GO:0020037">
    <property type="term" value="F:heme binding"/>
    <property type="evidence" value="ECO:0007669"/>
    <property type="project" value="InterPro"/>
</dbReference>
<dbReference type="OrthoDB" id="223239at2"/>
<evidence type="ECO:0000256" key="3">
    <source>
        <dbReference type="ARBA" id="ARBA00023004"/>
    </source>
</evidence>
<reference evidence="6 7" key="1">
    <citation type="submission" date="2016-05" db="EMBL/GenBank/DDBJ databases">
        <title>Genomic and physiological characterization of Planctopirus sp. isolated from fresh water lake.</title>
        <authorList>
            <person name="Subhash Y."/>
            <person name="Ramana C."/>
        </authorList>
    </citation>
    <scope>NUCLEOTIDE SEQUENCE [LARGE SCALE GENOMIC DNA]</scope>
    <source>
        <strain evidence="6 7">JC280</strain>
    </source>
</reference>